<feature type="active site" description="Proton donor" evidence="2">
    <location>
        <position position="502"/>
    </location>
</feature>
<gene>
    <name evidence="7" type="ORF">CLCR_04005</name>
</gene>
<evidence type="ECO:0000313" key="7">
    <source>
        <dbReference type="EMBL" id="OCT48401.1"/>
    </source>
</evidence>
<dbReference type="Gene3D" id="3.50.50.60">
    <property type="entry name" value="FAD/NAD(P)-binding domain"/>
    <property type="match status" value="1"/>
</dbReference>
<dbReference type="InterPro" id="IPR012132">
    <property type="entry name" value="GMC_OxRdtase"/>
</dbReference>
<proteinExistence type="inferred from homology"/>
<evidence type="ECO:0000259" key="6">
    <source>
        <dbReference type="PROSITE" id="PS00624"/>
    </source>
</evidence>
<evidence type="ECO:0000256" key="1">
    <source>
        <dbReference type="ARBA" id="ARBA00010790"/>
    </source>
</evidence>
<keyword evidence="3 4" id="KW-0274">FAD</keyword>
<feature type="binding site" evidence="3">
    <location>
        <position position="236"/>
    </location>
    <ligand>
        <name>FAD</name>
        <dbReference type="ChEBI" id="CHEBI:57692"/>
    </ligand>
</feature>
<feature type="domain" description="Glucose-methanol-choline oxidoreductase N-terminal" evidence="6">
    <location>
        <begin position="268"/>
        <end position="282"/>
    </location>
</feature>
<dbReference type="PANTHER" id="PTHR11552:SF134">
    <property type="entry name" value="GLUCOSE-METHANOL-CHOLINE OXIDOREDUCTASE N-TERMINAL DOMAIN-CONTAINING PROTEIN"/>
    <property type="match status" value="1"/>
</dbReference>
<organism evidence="7 8">
    <name type="scientific">Cladophialophora carrionii</name>
    <dbReference type="NCBI Taxonomy" id="86049"/>
    <lineage>
        <taxon>Eukaryota</taxon>
        <taxon>Fungi</taxon>
        <taxon>Dikarya</taxon>
        <taxon>Ascomycota</taxon>
        <taxon>Pezizomycotina</taxon>
        <taxon>Eurotiomycetes</taxon>
        <taxon>Chaetothyriomycetidae</taxon>
        <taxon>Chaetothyriales</taxon>
        <taxon>Herpotrichiellaceae</taxon>
        <taxon>Cladophialophora</taxon>
    </lineage>
</organism>
<dbReference type="InterPro" id="IPR007867">
    <property type="entry name" value="GMC_OxRtase_C"/>
</dbReference>
<feature type="domain" description="Glucose-methanol-choline oxidoreductase N-terminal" evidence="5">
    <location>
        <begin position="87"/>
        <end position="110"/>
    </location>
</feature>
<dbReference type="GO" id="GO:0050660">
    <property type="term" value="F:flavin adenine dinucleotide binding"/>
    <property type="evidence" value="ECO:0007669"/>
    <property type="project" value="InterPro"/>
</dbReference>
<dbReference type="OrthoDB" id="269227at2759"/>
<dbReference type="PROSITE" id="PS00623">
    <property type="entry name" value="GMC_OXRED_1"/>
    <property type="match status" value="1"/>
</dbReference>
<feature type="binding site" evidence="3">
    <location>
        <begin position="501"/>
        <end position="502"/>
    </location>
    <ligand>
        <name>FAD</name>
        <dbReference type="ChEBI" id="CHEBI:57692"/>
    </ligand>
</feature>
<dbReference type="PIRSF" id="PIRSF000137">
    <property type="entry name" value="Alcohol_oxidase"/>
    <property type="match status" value="1"/>
</dbReference>
<feature type="binding site" evidence="3">
    <location>
        <begin position="97"/>
        <end position="100"/>
    </location>
    <ligand>
        <name>FAD</name>
        <dbReference type="ChEBI" id="CHEBI:57692"/>
    </ligand>
</feature>
<dbReference type="Pfam" id="PF05199">
    <property type="entry name" value="GMC_oxred_C"/>
    <property type="match status" value="1"/>
</dbReference>
<reference evidence="8" key="1">
    <citation type="submission" date="2015-07" db="EMBL/GenBank/DDBJ databases">
        <authorList>
            <person name="Teixeira M.M."/>
            <person name="Souza R.C."/>
            <person name="Almeida L.G."/>
            <person name="Vicente V.A."/>
            <person name="de Hoog S."/>
            <person name="Bocca A.L."/>
            <person name="de Almeida S.R."/>
            <person name="Vasconcelos A.T."/>
            <person name="Felipe M.S."/>
        </authorList>
    </citation>
    <scope>NUCLEOTIDE SEQUENCE [LARGE SCALE GENOMIC DNA]</scope>
    <source>
        <strain evidence="8">KSF</strain>
    </source>
</reference>
<dbReference type="Proteomes" id="UP000094526">
    <property type="component" value="Unassembled WGS sequence"/>
</dbReference>
<comment type="cofactor">
    <cofactor evidence="3">
        <name>FAD</name>
        <dbReference type="ChEBI" id="CHEBI:57692"/>
    </cofactor>
</comment>
<evidence type="ECO:0000256" key="2">
    <source>
        <dbReference type="PIRSR" id="PIRSR000137-1"/>
    </source>
</evidence>
<dbReference type="AlphaFoldDB" id="A0A1C1CIY1"/>
<dbReference type="InterPro" id="IPR036188">
    <property type="entry name" value="FAD/NAD-bd_sf"/>
</dbReference>
<dbReference type="PANTHER" id="PTHR11552">
    <property type="entry name" value="GLUCOSE-METHANOL-CHOLINE GMC OXIDOREDUCTASE"/>
    <property type="match status" value="1"/>
</dbReference>
<dbReference type="STRING" id="86049.A0A1C1CIY1"/>
<dbReference type="GO" id="GO:0016614">
    <property type="term" value="F:oxidoreductase activity, acting on CH-OH group of donors"/>
    <property type="evidence" value="ECO:0007669"/>
    <property type="project" value="InterPro"/>
</dbReference>
<sequence length="569" mass="63009">MSSTLPDRFDFIVVGAGPAGAVLASRLARSNRKPSVLLVEAGGKNDSKAVRADAERWLHRMVPGMNWGYQTAPVKGFDGRVISYDRGKGLGGSSAINFSVWTVGPKGDYDELARLVGDEEWKWSNVQERYKRLETYHGDAGDDVDSVRHYRDADPKNHGYDGPIHVGFPKVWEPQGKELMDIWYANGAKHNLDHNSGDPIGLALCISTAYKGVRSTSADALIDAPSNLHILVDTQVARVVFEGTKASGIRTLDGRTIHADKEVILCAGSLDTPRILLHSGIGPAEQLKAFNIPVVKANDNVGAHLKDHHHITIPVIRANPKDERTKFYKSKELQAAARALWEKDGNGPLSEYATTLGIAYEKIDHIAELPEFQALPKEEQDHLLEPTVPHYEYILNGPWLPHFIDPENAETGVTVFVFVLNQKSSGSVRLQSSDPAQPLIFDPNWFSHPFDRRVAVEATRKTLKIMNSPQFHNGTVTIDGPKSESDEDILAYWRGRSESTWHMMGTARMGKDESRAVVDRNFKVFGVERLRVADMSVIPIVSNNHTQTTAYLTGLTAADKLVREYGLDA</sequence>
<name>A0A1C1CIY1_9EURO</name>
<evidence type="ECO:0000256" key="4">
    <source>
        <dbReference type="RuleBase" id="RU003968"/>
    </source>
</evidence>
<evidence type="ECO:0000256" key="3">
    <source>
        <dbReference type="PIRSR" id="PIRSR000137-2"/>
    </source>
</evidence>
<comment type="similarity">
    <text evidence="1 4">Belongs to the GMC oxidoreductase family.</text>
</comment>
<dbReference type="SUPFAM" id="SSF54373">
    <property type="entry name" value="FAD-linked reductases, C-terminal domain"/>
    <property type="match status" value="1"/>
</dbReference>
<dbReference type="SUPFAM" id="SSF51905">
    <property type="entry name" value="FAD/NAD(P)-binding domain"/>
    <property type="match status" value="1"/>
</dbReference>
<evidence type="ECO:0000259" key="5">
    <source>
        <dbReference type="PROSITE" id="PS00623"/>
    </source>
</evidence>
<comment type="caution">
    <text evidence="7">The sequence shown here is derived from an EMBL/GenBank/DDBJ whole genome shotgun (WGS) entry which is preliminary data.</text>
</comment>
<keyword evidence="8" id="KW-1185">Reference proteome</keyword>
<dbReference type="InterPro" id="IPR000172">
    <property type="entry name" value="GMC_OxRdtase_N"/>
</dbReference>
<dbReference type="VEuPathDB" id="FungiDB:CLCR_04005"/>
<dbReference type="EMBL" id="LGRB01000012">
    <property type="protein sequence ID" value="OCT48401.1"/>
    <property type="molecule type" value="Genomic_DNA"/>
</dbReference>
<dbReference type="Gene3D" id="3.30.560.10">
    <property type="entry name" value="Glucose Oxidase, domain 3"/>
    <property type="match status" value="1"/>
</dbReference>
<dbReference type="PROSITE" id="PS00624">
    <property type="entry name" value="GMC_OXRED_2"/>
    <property type="match status" value="1"/>
</dbReference>
<dbReference type="Pfam" id="PF00732">
    <property type="entry name" value="GMC_oxred_N"/>
    <property type="match status" value="1"/>
</dbReference>
<feature type="active site" description="Proton acceptor" evidence="2">
    <location>
        <position position="545"/>
    </location>
</feature>
<evidence type="ECO:0000313" key="8">
    <source>
        <dbReference type="Proteomes" id="UP000094526"/>
    </source>
</evidence>
<dbReference type="eggNOG" id="KOG1238">
    <property type="taxonomic scope" value="Eukaryota"/>
</dbReference>
<protein>
    <submittedName>
        <fullName evidence="7">Glucose-methanol-choline (Gmc) oxidoreductase</fullName>
    </submittedName>
</protein>
<dbReference type="VEuPathDB" id="FungiDB:G647_08532"/>
<accession>A0A1C1CIY1</accession>
<keyword evidence="4" id="KW-0285">Flavoprotein</keyword>